<comment type="subcellular location">
    <subcellularLocation>
        <location evidence="1 4">Nucleus</location>
    </subcellularLocation>
</comment>
<dbReference type="GO" id="GO:0000785">
    <property type="term" value="C:chromatin"/>
    <property type="evidence" value="ECO:0007669"/>
    <property type="project" value="TreeGrafter"/>
</dbReference>
<keyword evidence="6" id="KW-0812">Transmembrane</keyword>
<keyword evidence="6" id="KW-0472">Membrane</keyword>
<sequence>MYKRYLTLVGIAVVGMILIGTITTNIVDVIEPVEQVVFENPMKTDDTLRLIIVGDTGGTVYFSMYHPFTFCSSILIFSQGPVDVNSAKKHWKWIEHHLNTSIADYLLVAGHYPIHSLSSHGPTKCLKEKLDPLLKQFNVSAYLSGHDHTLQHVAYPGQGHRNIHYIISGAASRSDRSIKNKKTIPNENIKFHYPSSWNPLSQLGFSNGGFVYMQIGKVQATFSFLNGKGNEKYQASFPTRNSLPKKIIVFKKRFRMNNNSAAGSVYDQYDISGQGLNQNKVKVKTQFADEPNVYTQFLDIMKDFKSQTIDTPGVITRVSRLFRGRSSLIMGFNTFLPPGFEVKVIGAKITITDPTGGTNVSISLLFIIFAYLFCLYLIGCKNYQYLGGNGWLVLLISPLYTSSFWIYYIHIRVLLRNNFIIPSFRYISKFTIYQENNGEKFDGACFSYISLLVVNSLIKITSNFITSLPDTYQRPVCSGRTPLCYEVSVSGISLSTETLFQLSQLMIKVLNDTWVSFPSWSSEDSSHVSSKKTQFEEHIYRTEDERFEVGLITEDRDLYFCNREAQHAMNRLNGSINLSFVYCSVWREQTEKHMSRSLDHQTNALKNSDTKWIKAKTLLHNIEVMFDERQQRSEDGHCEDLGPHMVIQYPEDRSVIHDASDLIIHYIKRQSNIQKDEKKKLKEYVTEWFGVEDEEMSDAEDNSSPGVKRRRVDDLDEVEPAKLFGTARYRMIYGGNTLFLFFRLHQMICDRLGRLKIKHQEQMEEYNVRLEFGLMELKISEMQVELYRKHGKSIGSHEQNASDTNNGLSSIKVLIIARLNFCFGNNCSFVFSSFIIILEHFYGFQRLLFPVDGYLVFTIDKLVAMVGRQLHFLATSNDGTETLKMYNKYRLNKAPSVLHHSENRTRIESEYSQTAESLFNCQNCFKIYVINEDKPIVTIELVDTETDEDGPDTEQVQQSAREVLERAGSAAGGSSDEETDNNEVCNVTTFLKMLVRFIHLGSEKSCRLFLRRNARMRTADIADQFISIDQASFVVAKDMRRQVSNTWEGIIRKKKISRETMIFKKCLLVLFSYHSAFDVPISNRSHIPGHDGILIAEVISSHGKNHRIVFHRLKNLFEFQLLDGSQKHTILYRIDELLSVRSSKIKLRKGIPESIDQKARNEN</sequence>
<feature type="region of interest" description="Disordered" evidence="5">
    <location>
        <begin position="944"/>
        <end position="980"/>
    </location>
</feature>
<evidence type="ECO:0000256" key="3">
    <source>
        <dbReference type="ARBA" id="ARBA00023242"/>
    </source>
</evidence>
<feature type="domain" description="Histone deacetylase interacting" evidence="7">
    <location>
        <begin position="463"/>
        <end position="585"/>
    </location>
</feature>
<evidence type="ECO:0000256" key="4">
    <source>
        <dbReference type="PROSITE-ProRule" id="PRU00810"/>
    </source>
</evidence>
<dbReference type="Pfam" id="PF02671">
    <property type="entry name" value="PAH"/>
    <property type="match status" value="1"/>
</dbReference>
<dbReference type="AlphaFoldDB" id="A0A1I7WHQ2"/>
<dbReference type="Gene3D" id="3.60.21.10">
    <property type="match status" value="1"/>
</dbReference>
<organism evidence="8 9">
    <name type="scientific">Heterorhabditis bacteriophora</name>
    <name type="common">Entomopathogenic nematode worm</name>
    <dbReference type="NCBI Taxonomy" id="37862"/>
    <lineage>
        <taxon>Eukaryota</taxon>
        <taxon>Metazoa</taxon>
        <taxon>Ecdysozoa</taxon>
        <taxon>Nematoda</taxon>
        <taxon>Chromadorea</taxon>
        <taxon>Rhabditida</taxon>
        <taxon>Rhabditina</taxon>
        <taxon>Rhabditomorpha</taxon>
        <taxon>Strongyloidea</taxon>
        <taxon>Heterorhabditidae</taxon>
        <taxon>Heterorhabditis</taxon>
    </lineage>
</organism>
<evidence type="ECO:0000313" key="9">
    <source>
        <dbReference type="WBParaSite" id="Hba_04495"/>
    </source>
</evidence>
<keyword evidence="3 4" id="KW-0539">Nucleus</keyword>
<dbReference type="InterPro" id="IPR036600">
    <property type="entry name" value="PAH_sf"/>
</dbReference>
<proteinExistence type="predicted"/>
<reference evidence="9" key="1">
    <citation type="submission" date="2016-11" db="UniProtKB">
        <authorList>
            <consortium name="WormBaseParasite"/>
        </authorList>
    </citation>
    <scope>IDENTIFICATION</scope>
</reference>
<protein>
    <submittedName>
        <fullName evidence="9">HDAC_interact domain-containing protein</fullName>
    </submittedName>
</protein>
<dbReference type="GO" id="GO:0003714">
    <property type="term" value="F:transcription corepressor activity"/>
    <property type="evidence" value="ECO:0007669"/>
    <property type="project" value="InterPro"/>
</dbReference>
<evidence type="ECO:0000313" key="8">
    <source>
        <dbReference type="Proteomes" id="UP000095283"/>
    </source>
</evidence>
<keyword evidence="6" id="KW-1133">Transmembrane helix</keyword>
<dbReference type="GO" id="GO:0000118">
    <property type="term" value="C:histone deacetylase complex"/>
    <property type="evidence" value="ECO:0007669"/>
    <property type="project" value="TreeGrafter"/>
</dbReference>
<dbReference type="SMART" id="SM00761">
    <property type="entry name" value="HDAC_interact"/>
    <property type="match status" value="1"/>
</dbReference>
<dbReference type="PANTHER" id="PTHR12346:SF0">
    <property type="entry name" value="SIN3A, ISOFORM G"/>
    <property type="match status" value="1"/>
</dbReference>
<dbReference type="PANTHER" id="PTHR12346">
    <property type="entry name" value="SIN3B-RELATED"/>
    <property type="match status" value="1"/>
</dbReference>
<dbReference type="Pfam" id="PF16879">
    <property type="entry name" value="Sin3a_C"/>
    <property type="match status" value="1"/>
</dbReference>
<keyword evidence="2" id="KW-0678">Repressor</keyword>
<dbReference type="Gene3D" id="1.20.1160.11">
    <property type="entry name" value="Paired amphipathic helix"/>
    <property type="match status" value="1"/>
</dbReference>
<dbReference type="Pfam" id="PF08295">
    <property type="entry name" value="Sin3_corepress"/>
    <property type="match status" value="1"/>
</dbReference>
<dbReference type="WBParaSite" id="Hba_04495">
    <property type="protein sequence ID" value="Hba_04495"/>
    <property type="gene ID" value="Hba_04495"/>
</dbReference>
<dbReference type="GO" id="GO:0000122">
    <property type="term" value="P:negative regulation of transcription by RNA polymerase II"/>
    <property type="evidence" value="ECO:0007669"/>
    <property type="project" value="TreeGrafter"/>
</dbReference>
<feature type="transmembrane region" description="Helical" evidence="6">
    <location>
        <begin position="360"/>
        <end position="378"/>
    </location>
</feature>
<evidence type="ECO:0000256" key="6">
    <source>
        <dbReference type="SAM" id="Phobius"/>
    </source>
</evidence>
<dbReference type="InterPro" id="IPR029052">
    <property type="entry name" value="Metallo-depent_PP-like"/>
</dbReference>
<evidence type="ECO:0000256" key="5">
    <source>
        <dbReference type="SAM" id="MobiDB-lite"/>
    </source>
</evidence>
<dbReference type="Pfam" id="PF00149">
    <property type="entry name" value="Metallophos"/>
    <property type="match status" value="1"/>
</dbReference>
<evidence type="ECO:0000259" key="7">
    <source>
        <dbReference type="SMART" id="SM00761"/>
    </source>
</evidence>
<evidence type="ECO:0000256" key="1">
    <source>
        <dbReference type="ARBA" id="ARBA00004123"/>
    </source>
</evidence>
<name>A0A1I7WHQ2_HETBA</name>
<dbReference type="InterPro" id="IPR039774">
    <property type="entry name" value="Sin3-like"/>
</dbReference>
<evidence type="ECO:0000256" key="2">
    <source>
        <dbReference type="ARBA" id="ARBA00022491"/>
    </source>
</evidence>
<dbReference type="InterPro" id="IPR003822">
    <property type="entry name" value="PAH"/>
</dbReference>
<dbReference type="InterPro" id="IPR031693">
    <property type="entry name" value="Sin3_C"/>
</dbReference>
<dbReference type="Proteomes" id="UP000095283">
    <property type="component" value="Unplaced"/>
</dbReference>
<dbReference type="SUPFAM" id="SSF56300">
    <property type="entry name" value="Metallo-dependent phosphatases"/>
    <property type="match status" value="1"/>
</dbReference>
<keyword evidence="8" id="KW-1185">Reference proteome</keyword>
<accession>A0A1I7WHQ2</accession>
<feature type="transmembrane region" description="Helical" evidence="6">
    <location>
        <begin position="390"/>
        <end position="408"/>
    </location>
</feature>
<dbReference type="InterPro" id="IPR004843">
    <property type="entry name" value="Calcineurin-like_PHP"/>
</dbReference>
<dbReference type="PROSITE" id="PS51477">
    <property type="entry name" value="PAH"/>
    <property type="match status" value="1"/>
</dbReference>
<dbReference type="InterPro" id="IPR013194">
    <property type="entry name" value="HDAC_interact_dom"/>
</dbReference>
<dbReference type="FunFam" id="1.20.1160.11:FF:000001">
    <property type="entry name" value="Paired amphipathic helix protein Sin3"/>
    <property type="match status" value="1"/>
</dbReference>
<dbReference type="SUPFAM" id="SSF47762">
    <property type="entry name" value="PAH2 domain"/>
    <property type="match status" value="1"/>
</dbReference>
<feature type="transmembrane region" description="Helical" evidence="6">
    <location>
        <begin position="5"/>
        <end position="27"/>
    </location>
</feature>